<protein>
    <submittedName>
        <fullName evidence="2">Uncharacterized protein</fullName>
    </submittedName>
</protein>
<evidence type="ECO:0000313" key="2">
    <source>
        <dbReference type="EMBL" id="JAT73761.1"/>
    </source>
</evidence>
<evidence type="ECO:0000256" key="1">
    <source>
        <dbReference type="SAM" id="MobiDB-lite"/>
    </source>
</evidence>
<feature type="compositionally biased region" description="Polar residues" evidence="1">
    <location>
        <begin position="46"/>
        <end position="56"/>
    </location>
</feature>
<feature type="compositionally biased region" description="Pro residues" evidence="1">
    <location>
        <begin position="85"/>
        <end position="96"/>
    </location>
</feature>
<reference evidence="2" key="1">
    <citation type="submission" date="2015-08" db="EMBL/GenBank/DDBJ databases">
        <authorList>
            <person name="Babu N.S."/>
            <person name="Beckwith C.J."/>
            <person name="Beseler K.G."/>
            <person name="Brison A."/>
            <person name="Carone J.V."/>
            <person name="Caskin T.P."/>
            <person name="Diamond M."/>
            <person name="Durham M.E."/>
            <person name="Foxe J.M."/>
            <person name="Go M."/>
            <person name="Henderson B.A."/>
            <person name="Jones I.B."/>
            <person name="McGettigan J.A."/>
            <person name="Micheletti S.J."/>
            <person name="Nasrallah M.E."/>
            <person name="Ortiz D."/>
            <person name="Piller C.R."/>
            <person name="Privatt S.R."/>
            <person name="Schneider S.L."/>
            <person name="Sharp S."/>
            <person name="Smith T.C."/>
            <person name="Stanton J.D."/>
            <person name="Ullery H.E."/>
            <person name="Wilson R.J."/>
            <person name="Serrano M.G."/>
            <person name="Buck G."/>
            <person name="Lee V."/>
            <person name="Wang Y."/>
            <person name="Carvalho R."/>
            <person name="Voegtly L."/>
            <person name="Shi R."/>
            <person name="Duckworth R."/>
            <person name="Johnson A."/>
            <person name="Loviza R."/>
            <person name="Walstead R."/>
            <person name="Shah Z."/>
            <person name="Kiflezghi M."/>
            <person name="Wade K."/>
            <person name="Ball S.L."/>
            <person name="Bradley K.W."/>
            <person name="Asai D.J."/>
            <person name="Bowman C.A."/>
            <person name="Russell D.A."/>
            <person name="Pope W.H."/>
            <person name="Jacobs-Sera D."/>
            <person name="Hendrix R.W."/>
            <person name="Hatfull G.F."/>
        </authorList>
    </citation>
    <scope>NUCLEOTIDE SEQUENCE</scope>
</reference>
<dbReference type="PANTHER" id="PTHR36749:SF1">
    <property type="entry name" value="F7O18.3 PROTEIN"/>
    <property type="match status" value="1"/>
</dbReference>
<feature type="compositionally biased region" description="Polar residues" evidence="1">
    <location>
        <begin position="338"/>
        <end position="350"/>
    </location>
</feature>
<feature type="region of interest" description="Disordered" evidence="1">
    <location>
        <begin position="1"/>
        <end position="99"/>
    </location>
</feature>
<gene>
    <name evidence="2" type="ORF">g.1664</name>
</gene>
<feature type="region of interest" description="Disordered" evidence="1">
    <location>
        <begin position="322"/>
        <end position="369"/>
    </location>
</feature>
<dbReference type="AlphaFoldDB" id="A0A1D2A3V3"/>
<organism evidence="2">
    <name type="scientific">Auxenochlorella protothecoides</name>
    <name type="common">Green microalga</name>
    <name type="synonym">Chlorella protothecoides</name>
    <dbReference type="NCBI Taxonomy" id="3075"/>
    <lineage>
        <taxon>Eukaryota</taxon>
        <taxon>Viridiplantae</taxon>
        <taxon>Chlorophyta</taxon>
        <taxon>core chlorophytes</taxon>
        <taxon>Trebouxiophyceae</taxon>
        <taxon>Chlorellales</taxon>
        <taxon>Chlorellaceae</taxon>
        <taxon>Auxenochlorella</taxon>
    </lineage>
</organism>
<accession>A0A1D2A3V3</accession>
<dbReference type="SUPFAM" id="SSF101447">
    <property type="entry name" value="Formin homology 2 domain (FH2 domain)"/>
    <property type="match status" value="1"/>
</dbReference>
<dbReference type="EMBL" id="GDKF01004861">
    <property type="protein sequence ID" value="JAT73761.1"/>
    <property type="molecule type" value="Transcribed_RNA"/>
</dbReference>
<feature type="compositionally biased region" description="Basic and acidic residues" evidence="1">
    <location>
        <begin position="16"/>
        <end position="39"/>
    </location>
</feature>
<proteinExistence type="predicted"/>
<name>A0A1D2A3V3_AUXPR</name>
<sequence>MASRLFGDLPEPSAARGREVPPSKRPRHETVDSEVREEVGEAGSSAPPSKETQATGTEPRGETVPQEAAAESGAPQWITDDDEVPPPPPPPPPPPVDGIGLALEKIASHIPQPSKLVKASRLLRQLLEQGTLDPEAHGPLVYRALVGSLSGPAAGDETPVALELSKVFTLASKRGQLFSPSQREVLEVLALRGVLRSQLLTTDDSFQFNKVVARLKEAVAGLPEEPATLPESEGVSEPGIAALLEADAKGAVIAAEVLEGVRRGHLLDCLEAGRVVYRLPWARTSVDLLVDHFRQHVRRFLPAEQDRVAAMIVFVKEQRAARRQGPSAKESNRDTTSFERVSAAWSQATVSHRGKVGSGGDHKSENWLG</sequence>
<feature type="compositionally biased region" description="Basic and acidic residues" evidence="1">
    <location>
        <begin position="360"/>
        <end position="369"/>
    </location>
</feature>
<dbReference type="PANTHER" id="PTHR36749">
    <property type="entry name" value="F7O18.3 PROTEIN"/>
    <property type="match status" value="1"/>
</dbReference>